<organism evidence="3 4">
    <name type="scientific">Intrasporangium oryzae NRRL B-24470</name>
    <dbReference type="NCBI Taxonomy" id="1386089"/>
    <lineage>
        <taxon>Bacteria</taxon>
        <taxon>Bacillati</taxon>
        <taxon>Actinomycetota</taxon>
        <taxon>Actinomycetes</taxon>
        <taxon>Micrococcales</taxon>
        <taxon>Intrasporangiaceae</taxon>
        <taxon>Intrasporangium</taxon>
    </lineage>
</organism>
<dbReference type="eggNOG" id="COG1396">
    <property type="taxonomic scope" value="Bacteria"/>
</dbReference>
<proteinExistence type="predicted"/>
<accession>W9G5K0</accession>
<dbReference type="Pfam" id="PF25872">
    <property type="entry name" value="HTH_77"/>
    <property type="match status" value="1"/>
</dbReference>
<evidence type="ECO:0000313" key="4">
    <source>
        <dbReference type="Proteomes" id="UP000019489"/>
    </source>
</evidence>
<dbReference type="SMART" id="SM00530">
    <property type="entry name" value="HTH_XRE"/>
    <property type="match status" value="1"/>
</dbReference>
<evidence type="ECO:0000313" key="3">
    <source>
        <dbReference type="EMBL" id="EWT00048.1"/>
    </source>
</evidence>
<dbReference type="CDD" id="cd00093">
    <property type="entry name" value="HTH_XRE"/>
    <property type="match status" value="1"/>
</dbReference>
<gene>
    <name evidence="3" type="ORF">N865_12350</name>
</gene>
<dbReference type="InterPro" id="IPR027417">
    <property type="entry name" value="P-loop_NTPase"/>
</dbReference>
<dbReference type="SUPFAM" id="SSF48452">
    <property type="entry name" value="TPR-like"/>
    <property type="match status" value="1"/>
</dbReference>
<protein>
    <submittedName>
        <fullName evidence="3">XRE family transcriptional regulator</fullName>
    </submittedName>
</protein>
<dbReference type="RefSeq" id="WP_051511033.1">
    <property type="nucleotide sequence ID" value="NZ_AWSA01000057.1"/>
</dbReference>
<keyword evidence="4" id="KW-1185">Reference proteome</keyword>
<feature type="region of interest" description="Disordered" evidence="1">
    <location>
        <begin position="79"/>
        <end position="139"/>
    </location>
</feature>
<dbReference type="PRINTS" id="PR00364">
    <property type="entry name" value="DISEASERSIST"/>
</dbReference>
<dbReference type="Pfam" id="PF13560">
    <property type="entry name" value="HTH_31"/>
    <property type="match status" value="1"/>
</dbReference>
<dbReference type="STRING" id="1386089.N865_12350"/>
<dbReference type="InterPro" id="IPR058852">
    <property type="entry name" value="HTH_77"/>
</dbReference>
<dbReference type="OrthoDB" id="3691954at2"/>
<feature type="domain" description="HTH cro/C1-type" evidence="2">
    <location>
        <begin position="14"/>
        <end position="69"/>
    </location>
</feature>
<dbReference type="Pfam" id="PF13401">
    <property type="entry name" value="AAA_22"/>
    <property type="match status" value="1"/>
</dbReference>
<dbReference type="SUPFAM" id="SSF52540">
    <property type="entry name" value="P-loop containing nucleoside triphosphate hydrolases"/>
    <property type="match status" value="1"/>
</dbReference>
<dbReference type="PROSITE" id="PS50943">
    <property type="entry name" value="HTH_CROC1"/>
    <property type="match status" value="1"/>
</dbReference>
<dbReference type="Proteomes" id="UP000019489">
    <property type="component" value="Unassembled WGS sequence"/>
</dbReference>
<dbReference type="InterPro" id="IPR049945">
    <property type="entry name" value="AAA_22"/>
</dbReference>
<dbReference type="EMBL" id="AWSA01000057">
    <property type="protein sequence ID" value="EWT00048.1"/>
    <property type="molecule type" value="Genomic_DNA"/>
</dbReference>
<dbReference type="GO" id="GO:0003677">
    <property type="term" value="F:DNA binding"/>
    <property type="evidence" value="ECO:0007669"/>
    <property type="project" value="InterPro"/>
</dbReference>
<comment type="caution">
    <text evidence="3">The sequence shown here is derived from an EMBL/GenBank/DDBJ whole genome shotgun (WGS) entry which is preliminary data.</text>
</comment>
<dbReference type="AlphaFoldDB" id="W9G5K0"/>
<dbReference type="InterPro" id="IPR001387">
    <property type="entry name" value="Cro/C1-type_HTH"/>
</dbReference>
<dbReference type="Gene3D" id="1.10.260.40">
    <property type="entry name" value="lambda repressor-like DNA-binding domains"/>
    <property type="match status" value="1"/>
</dbReference>
<dbReference type="InterPro" id="IPR010982">
    <property type="entry name" value="Lambda_DNA-bd_dom_sf"/>
</dbReference>
<dbReference type="PANTHER" id="PTHR47691:SF3">
    <property type="entry name" value="HTH-TYPE TRANSCRIPTIONAL REGULATOR RV0890C-RELATED"/>
    <property type="match status" value="1"/>
</dbReference>
<dbReference type="Gene3D" id="3.40.50.300">
    <property type="entry name" value="P-loop containing nucleotide triphosphate hydrolases"/>
    <property type="match status" value="1"/>
</dbReference>
<dbReference type="GO" id="GO:0016887">
    <property type="term" value="F:ATP hydrolysis activity"/>
    <property type="evidence" value="ECO:0007669"/>
    <property type="project" value="InterPro"/>
</dbReference>
<dbReference type="PATRIC" id="fig|1386089.3.peg.3722"/>
<reference evidence="3 4" key="1">
    <citation type="submission" date="2013-08" db="EMBL/GenBank/DDBJ databases">
        <title>Intrasporangium oryzae NRRL B-24470.</title>
        <authorList>
            <person name="Liu H."/>
            <person name="Wang G."/>
        </authorList>
    </citation>
    <scope>NUCLEOTIDE SEQUENCE [LARGE SCALE GENOMIC DNA]</scope>
    <source>
        <strain evidence="3 4">NRRL B-24470</strain>
    </source>
</reference>
<dbReference type="eggNOG" id="COG3903">
    <property type="taxonomic scope" value="Bacteria"/>
</dbReference>
<evidence type="ECO:0000259" key="2">
    <source>
        <dbReference type="PROSITE" id="PS50943"/>
    </source>
</evidence>
<evidence type="ECO:0000256" key="1">
    <source>
        <dbReference type="SAM" id="MobiDB-lite"/>
    </source>
</evidence>
<dbReference type="InterPro" id="IPR011990">
    <property type="entry name" value="TPR-like_helical_dom_sf"/>
</dbReference>
<dbReference type="SUPFAM" id="SSF47413">
    <property type="entry name" value="lambda repressor-like DNA-binding domains"/>
    <property type="match status" value="1"/>
</dbReference>
<name>W9G5K0_9MICO</name>
<feature type="compositionally biased region" description="Low complexity" evidence="1">
    <location>
        <begin position="110"/>
        <end position="121"/>
    </location>
</feature>
<sequence>MEGASTPGEFAVVLRRLRESRSLTQEDLAERARLTAKAIGALERGERRRPYPHTVRSLADALALDDTERAQLVAAVPSRYAGSSPGAQPPSPSSPEPVGSLAQPRGAASTPYAGRPAYAPRSPGPAGPAGPAAPPLTRPTTRLIGREAELDGLRALVRSGTTRLVTVTGPGGVGKTRLVMELLDREAPGFPGGALAVDLSQLREPALVVPRVAAAFGLPEAAHADPLDALVLHLGGLRVLMVLDNLEHLTGSGPTIADLVARCPDLVVVATSRAPLRVRAEHEVVLAPLSTPAGDDVEAVAASPAVALLLDRAAAAGAPVGVTESDAPTLAAICRRLDGLPLALELAAPGLRLLSPSTLLARLAQADLGTSPRDLPARHRTMAAVLEWSMDLLEPEEVDLFMRLAVFSGGFSLDAVEAVAGGGDGDADGYDVLRALGSLVEQSLVLRMPSPDDQPRFRMLEPVRQFAMQRLHAEGRATATADRHAEHFRARSAAYAALLEGPELVPTLDRLEADHANLRSAYLRLLELDRVVEVTELAAGIWLFLALRGHAREGLGWLERVGAEASDVARCRALTAHLGLLLLTGDVARMSEDARAAMALTARVAYPAVTCETLTLAGQAVLFAGDLDTAKALLARALDEAHQAARPWVAVHARLGQAQVALAAGDLATAGALLPEVVASARELGSEFTLATALNVHATLTELLGDEPATAALLGEAVAVSLRARMSWTLGYALPALASVALRVGDPASAAWLFGASASISAADAVDPAFPVSRALSDRGLDATRAALGEAAFARSWDEGRRASAAEIEARAATVSSAAGA</sequence>
<dbReference type="PANTHER" id="PTHR47691">
    <property type="entry name" value="REGULATOR-RELATED"/>
    <property type="match status" value="1"/>
</dbReference>
<feature type="compositionally biased region" description="Pro residues" evidence="1">
    <location>
        <begin position="122"/>
        <end position="137"/>
    </location>
</feature>